<evidence type="ECO:0000313" key="9">
    <source>
        <dbReference type="RefSeq" id="XP_026674888.1"/>
    </source>
</evidence>
<dbReference type="KEGG" id="ccal:108631700"/>
<protein>
    <submittedName>
        <fullName evidence="9">NPC intracellular cholesterol transporter 2 homolog a-like</fullName>
    </submittedName>
</protein>
<dbReference type="Proteomes" id="UP000694925">
    <property type="component" value="Unplaced"/>
</dbReference>
<feature type="domain" description="MD-2-related lipid-recognition" evidence="7">
    <location>
        <begin position="24"/>
        <end position="146"/>
    </location>
</feature>
<gene>
    <name evidence="9" type="primary">LOC108631700</name>
</gene>
<dbReference type="PANTHER" id="PTHR11306:SF36">
    <property type="entry name" value="NIEMANN-PICK TYPE C-2C-RELATED"/>
    <property type="match status" value="1"/>
</dbReference>
<evidence type="ECO:0000256" key="4">
    <source>
        <dbReference type="ARBA" id="ARBA00022729"/>
    </source>
</evidence>
<evidence type="ECO:0000256" key="1">
    <source>
        <dbReference type="ARBA" id="ARBA00004613"/>
    </source>
</evidence>
<dbReference type="InterPro" id="IPR014756">
    <property type="entry name" value="Ig_E-set"/>
</dbReference>
<evidence type="ECO:0000313" key="8">
    <source>
        <dbReference type="Proteomes" id="UP000694925"/>
    </source>
</evidence>
<evidence type="ECO:0000256" key="2">
    <source>
        <dbReference type="ARBA" id="ARBA00006370"/>
    </source>
</evidence>
<comment type="subcellular location">
    <subcellularLocation>
        <location evidence="1">Secreted</location>
    </subcellularLocation>
</comment>
<proteinExistence type="inferred from homology"/>
<comment type="similarity">
    <text evidence="2">Belongs to the NPC2 family.</text>
</comment>
<feature type="signal peptide" evidence="6">
    <location>
        <begin position="1"/>
        <end position="19"/>
    </location>
</feature>
<dbReference type="InterPro" id="IPR003172">
    <property type="entry name" value="ML_dom"/>
</dbReference>
<dbReference type="SMART" id="SM00737">
    <property type="entry name" value="ML"/>
    <property type="match status" value="1"/>
</dbReference>
<dbReference type="GO" id="GO:0032367">
    <property type="term" value="P:intracellular cholesterol transport"/>
    <property type="evidence" value="ECO:0007669"/>
    <property type="project" value="InterPro"/>
</dbReference>
<organism evidence="8 9">
    <name type="scientific">Ceratina calcarata</name>
    <dbReference type="NCBI Taxonomy" id="156304"/>
    <lineage>
        <taxon>Eukaryota</taxon>
        <taxon>Metazoa</taxon>
        <taxon>Ecdysozoa</taxon>
        <taxon>Arthropoda</taxon>
        <taxon>Hexapoda</taxon>
        <taxon>Insecta</taxon>
        <taxon>Pterygota</taxon>
        <taxon>Neoptera</taxon>
        <taxon>Endopterygota</taxon>
        <taxon>Hymenoptera</taxon>
        <taxon>Apocrita</taxon>
        <taxon>Aculeata</taxon>
        <taxon>Apoidea</taxon>
        <taxon>Anthophila</taxon>
        <taxon>Apidae</taxon>
        <taxon>Ceratina</taxon>
        <taxon>Zadontomerus</taxon>
    </lineage>
</organism>
<keyword evidence="4 6" id="KW-0732">Signal</keyword>
<dbReference type="InterPro" id="IPR033916">
    <property type="entry name" value="ML_Npc2-like"/>
</dbReference>
<dbReference type="Pfam" id="PF02221">
    <property type="entry name" value="E1_DerP2_DerF2"/>
    <property type="match status" value="1"/>
</dbReference>
<evidence type="ECO:0000256" key="6">
    <source>
        <dbReference type="SAM" id="SignalP"/>
    </source>
</evidence>
<keyword evidence="5" id="KW-1015">Disulfide bond</keyword>
<keyword evidence="3" id="KW-0964">Secreted</keyword>
<evidence type="ECO:0000256" key="3">
    <source>
        <dbReference type="ARBA" id="ARBA00022525"/>
    </source>
</evidence>
<dbReference type="GO" id="GO:0032934">
    <property type="term" value="F:sterol binding"/>
    <property type="evidence" value="ECO:0007669"/>
    <property type="project" value="InterPro"/>
</dbReference>
<sequence length="150" mass="16064">MAAIHTYAFVLAALCVASSMQTEFQPCAGKPAPSAVKLVGCEKLPCNLVRGTNAEAFVDFSVLANSNTLKPEVHVTLGAITTPYPLPQQDACKDLTKGSCPLQKGQSATYHMKMPVEKAYPKVDLTIQLALVDQNKNVQACFKIPAKVVD</sequence>
<dbReference type="FunFam" id="2.60.40.770:FF:000001">
    <property type="entry name" value="NPC intracellular cholesterol transporter 2"/>
    <property type="match status" value="1"/>
</dbReference>
<reference evidence="9" key="1">
    <citation type="submission" date="2025-08" db="UniProtKB">
        <authorList>
            <consortium name="RefSeq"/>
        </authorList>
    </citation>
    <scope>IDENTIFICATION</scope>
    <source>
        <tissue evidence="9">Whole body</tissue>
    </source>
</reference>
<dbReference type="InterPro" id="IPR039670">
    <property type="entry name" value="NPC2-like"/>
</dbReference>
<dbReference type="Gene3D" id="2.60.40.770">
    <property type="match status" value="1"/>
</dbReference>
<dbReference type="GeneID" id="108631700"/>
<dbReference type="PANTHER" id="PTHR11306">
    <property type="entry name" value="NIEMANN PICK TYPE C2 PROTEIN NPC2-RELATED"/>
    <property type="match status" value="1"/>
</dbReference>
<dbReference type="AlphaFoldDB" id="A0AAJ7SCS1"/>
<dbReference type="RefSeq" id="XP_026674888.1">
    <property type="nucleotide sequence ID" value="XM_026819087.1"/>
</dbReference>
<accession>A0AAJ7SCS1</accession>
<keyword evidence="8" id="KW-1185">Reference proteome</keyword>
<feature type="chain" id="PRO_5042501794" evidence="6">
    <location>
        <begin position="20"/>
        <end position="150"/>
    </location>
</feature>
<evidence type="ECO:0000259" key="7">
    <source>
        <dbReference type="SMART" id="SM00737"/>
    </source>
</evidence>
<dbReference type="CDD" id="cd00916">
    <property type="entry name" value="Npc2_like"/>
    <property type="match status" value="1"/>
</dbReference>
<dbReference type="GO" id="GO:0005576">
    <property type="term" value="C:extracellular region"/>
    <property type="evidence" value="ECO:0007669"/>
    <property type="project" value="UniProtKB-SubCell"/>
</dbReference>
<evidence type="ECO:0000256" key="5">
    <source>
        <dbReference type="ARBA" id="ARBA00023157"/>
    </source>
</evidence>
<dbReference type="SUPFAM" id="SSF81296">
    <property type="entry name" value="E set domains"/>
    <property type="match status" value="1"/>
</dbReference>
<name>A0AAJ7SCS1_9HYME</name>